<proteinExistence type="predicted"/>
<reference evidence="1 2" key="1">
    <citation type="submission" date="2019-07" db="EMBL/GenBank/DDBJ databases">
        <title>Phenotypic and genotypic antimicrobial resistance traits of Vibrio cholerae non-O1/non-O139 isolated from a large Austrian lake frequently associated with cases of infection.</title>
        <authorList>
            <person name="Lepuschitz S."/>
            <person name="Baron S."/>
            <person name="Larvor E."/>
            <person name="Granier S."/>
            <person name="Pretzer C."/>
            <person name="Mach R.L."/>
            <person name="Farnleitner A.H."/>
            <person name="Ruppitsch W."/>
            <person name="Pleininger S."/>
            <person name="Indra A."/>
            <person name="Kirschner A.K.T."/>
        </authorList>
    </citation>
    <scope>NUCLEOTIDE SEQUENCE [LARGE SCALE GENOMIC DNA]</scope>
    <source>
        <strain evidence="1 2">A12JL36W90</strain>
    </source>
</reference>
<name>A0A544CGK0_VIBCL</name>
<dbReference type="EMBL" id="VIOS01000006">
    <property type="protein sequence ID" value="TQP17744.1"/>
    <property type="molecule type" value="Genomic_DNA"/>
</dbReference>
<dbReference type="AlphaFoldDB" id="A0A544CGK0"/>
<gene>
    <name evidence="1" type="ORF">FLM02_01870</name>
</gene>
<evidence type="ECO:0000313" key="1">
    <source>
        <dbReference type="EMBL" id="TQP17744.1"/>
    </source>
</evidence>
<comment type="caution">
    <text evidence="1">The sequence shown here is derived from an EMBL/GenBank/DDBJ whole genome shotgun (WGS) entry which is preliminary data.</text>
</comment>
<organism evidence="1 2">
    <name type="scientific">Vibrio cholerae</name>
    <dbReference type="NCBI Taxonomy" id="666"/>
    <lineage>
        <taxon>Bacteria</taxon>
        <taxon>Pseudomonadati</taxon>
        <taxon>Pseudomonadota</taxon>
        <taxon>Gammaproteobacteria</taxon>
        <taxon>Vibrionales</taxon>
        <taxon>Vibrionaceae</taxon>
        <taxon>Vibrio</taxon>
    </lineage>
</organism>
<dbReference type="Proteomes" id="UP000319979">
    <property type="component" value="Unassembled WGS sequence"/>
</dbReference>
<protein>
    <submittedName>
        <fullName evidence="1">Uncharacterized protein</fullName>
    </submittedName>
</protein>
<accession>A0A544CGK0</accession>
<evidence type="ECO:0000313" key="2">
    <source>
        <dbReference type="Proteomes" id="UP000319979"/>
    </source>
</evidence>
<sequence>MSDDELSAKERLIGHYALAAKQPLFDLDDMSALSADVDFFNTNQLLPQCAPFTLQMIRVSTIEHNI</sequence>